<dbReference type="EC" id="3.1.1.1" evidence="3"/>
<dbReference type="InterPro" id="IPR050300">
    <property type="entry name" value="GDXG_lipolytic_enzyme"/>
</dbReference>
<reference evidence="3 4" key="1">
    <citation type="journal article" date="2019" name="Anaerobe">
        <title>Detection of Robinsoniella peoriensis in multiple bone samples of a trauma patient.</title>
        <authorList>
            <person name="Schrottner P."/>
            <person name="Hartwich K."/>
            <person name="Bunk B."/>
            <person name="Schober I."/>
            <person name="Helbig S."/>
            <person name="Rudolph W.W."/>
            <person name="Gunzer F."/>
        </authorList>
    </citation>
    <scope>NUCLEOTIDE SEQUENCE [LARGE SCALE GENOMIC DNA]</scope>
    <source>
        <strain evidence="3 4">DSM 106044</strain>
    </source>
</reference>
<evidence type="ECO:0000256" key="1">
    <source>
        <dbReference type="ARBA" id="ARBA00022801"/>
    </source>
</evidence>
<evidence type="ECO:0000313" key="4">
    <source>
        <dbReference type="Proteomes" id="UP000306509"/>
    </source>
</evidence>
<dbReference type="SUPFAM" id="SSF53474">
    <property type="entry name" value="alpha/beta-Hydrolases"/>
    <property type="match status" value="1"/>
</dbReference>
<dbReference type="STRING" id="180332.GCA_000797495_01982"/>
<comment type="caution">
    <text evidence="3">The sequence shown here is derived from an EMBL/GenBank/DDBJ whole genome shotgun (WGS) entry which is preliminary data.</text>
</comment>
<feature type="domain" description="Alpha/beta hydrolase fold-3" evidence="2">
    <location>
        <begin position="79"/>
        <end position="289"/>
    </location>
</feature>
<dbReference type="OrthoDB" id="24847at2"/>
<dbReference type="PANTHER" id="PTHR48081:SF8">
    <property type="entry name" value="ALPHA_BETA HYDROLASE FOLD-3 DOMAIN-CONTAINING PROTEIN-RELATED"/>
    <property type="match status" value="1"/>
</dbReference>
<dbReference type="EMBL" id="QGQD01000093">
    <property type="protein sequence ID" value="TLC98479.1"/>
    <property type="molecule type" value="Genomic_DNA"/>
</dbReference>
<proteinExistence type="predicted"/>
<dbReference type="GO" id="GO:0106435">
    <property type="term" value="F:carboxylesterase activity"/>
    <property type="evidence" value="ECO:0007669"/>
    <property type="project" value="UniProtKB-EC"/>
</dbReference>
<gene>
    <name evidence="3" type="primary">nlhH_2</name>
    <name evidence="3" type="ORF">DSM106044_04707</name>
</gene>
<keyword evidence="4" id="KW-1185">Reference proteome</keyword>
<dbReference type="Gene3D" id="3.40.50.1820">
    <property type="entry name" value="alpha/beta hydrolase"/>
    <property type="match status" value="1"/>
</dbReference>
<dbReference type="AlphaFoldDB" id="A0A4U8Q1B1"/>
<dbReference type="RefSeq" id="WP_027296689.1">
    <property type="nucleotide sequence ID" value="NZ_CABMJZ010000070.1"/>
</dbReference>
<evidence type="ECO:0000259" key="2">
    <source>
        <dbReference type="Pfam" id="PF07859"/>
    </source>
</evidence>
<dbReference type="InterPro" id="IPR013094">
    <property type="entry name" value="AB_hydrolase_3"/>
</dbReference>
<organism evidence="3 4">
    <name type="scientific">Robinsoniella peoriensis</name>
    <dbReference type="NCBI Taxonomy" id="180332"/>
    <lineage>
        <taxon>Bacteria</taxon>
        <taxon>Bacillati</taxon>
        <taxon>Bacillota</taxon>
        <taxon>Clostridia</taxon>
        <taxon>Lachnospirales</taxon>
        <taxon>Lachnospiraceae</taxon>
        <taxon>Robinsoniella</taxon>
    </lineage>
</organism>
<dbReference type="InterPro" id="IPR029058">
    <property type="entry name" value="AB_hydrolase_fold"/>
</dbReference>
<sequence length="312" mass="35119">MTINKPLRLALKALSYGGIEIDSARHMANLKAIDPLKIFYKTIDDKIYNGDYQVPVRIYMPDEDILTGEGTKGNTCPVLIFIHGGGWVTESVENYNRVCARMAKSTGHVVVSIEYRLAPEHRFPIGLMDCYAVVKAVYQNRMILNVDPERITIIGDSAGGNLTAAICQMARDRKEFVPQRQILIYPAVSNDYSEKSPFLSVQENGTDFLLTAKKMSDYLDLYQSCDEDRQSPYFAPLLAQDFSSLPRTLVITAEFDPLRDEGEEYARKLIEAGNAVEVHRIKDALHGFFALGIMSYHVQESFEIINSFLKGV</sequence>
<dbReference type="PANTHER" id="PTHR48081">
    <property type="entry name" value="AB HYDROLASE SUPERFAMILY PROTEIN C4A8.06C"/>
    <property type="match status" value="1"/>
</dbReference>
<keyword evidence="1 3" id="KW-0378">Hydrolase</keyword>
<evidence type="ECO:0000313" key="3">
    <source>
        <dbReference type="EMBL" id="TLC98479.1"/>
    </source>
</evidence>
<protein>
    <submittedName>
        <fullName evidence="3">Carboxylesterase NlhH</fullName>
        <ecNumber evidence="3">3.1.1.1</ecNumber>
    </submittedName>
</protein>
<dbReference type="Proteomes" id="UP000306509">
    <property type="component" value="Unassembled WGS sequence"/>
</dbReference>
<name>A0A4U8Q1B1_9FIRM</name>
<dbReference type="Pfam" id="PF07859">
    <property type="entry name" value="Abhydrolase_3"/>
    <property type="match status" value="1"/>
</dbReference>
<accession>A0A4U8Q1B1</accession>